<dbReference type="InterPro" id="IPR011009">
    <property type="entry name" value="Kinase-like_dom_sf"/>
</dbReference>
<proteinExistence type="predicted"/>
<dbReference type="Gene3D" id="3.90.1200.10">
    <property type="match status" value="1"/>
</dbReference>
<name>A0ABR0E1Q3_ZASCE</name>
<accession>A0ABR0E1Q3</accession>
<dbReference type="CDD" id="cd05120">
    <property type="entry name" value="APH_ChoK_like"/>
    <property type="match status" value="1"/>
</dbReference>
<dbReference type="InterPro" id="IPR051678">
    <property type="entry name" value="AGP_Transferase"/>
</dbReference>
<feature type="domain" description="Aminoglycoside phosphotransferase" evidence="1">
    <location>
        <begin position="70"/>
        <end position="271"/>
    </location>
</feature>
<comment type="caution">
    <text evidence="2">The sequence shown here is derived from an EMBL/GenBank/DDBJ whole genome shotgun (WGS) entry which is preliminary data.</text>
</comment>
<evidence type="ECO:0000259" key="1">
    <source>
        <dbReference type="Pfam" id="PF01636"/>
    </source>
</evidence>
<reference evidence="2 3" key="1">
    <citation type="journal article" date="2023" name="G3 (Bethesda)">
        <title>A chromosome-level genome assembly of Zasmidium syzygii isolated from banana leaves.</title>
        <authorList>
            <person name="van Westerhoven A.C."/>
            <person name="Mehrabi R."/>
            <person name="Talebi R."/>
            <person name="Steentjes M.B.F."/>
            <person name="Corcolon B."/>
            <person name="Chong P.A."/>
            <person name="Kema G.H.J."/>
            <person name="Seidl M.F."/>
        </authorList>
    </citation>
    <scope>NUCLEOTIDE SEQUENCE [LARGE SCALE GENOMIC DNA]</scope>
    <source>
        <strain evidence="2 3">P124</strain>
    </source>
</reference>
<dbReference type="Proteomes" id="UP001305779">
    <property type="component" value="Unassembled WGS sequence"/>
</dbReference>
<gene>
    <name evidence="2" type="ORF">PRZ48_013458</name>
</gene>
<dbReference type="InterPro" id="IPR002575">
    <property type="entry name" value="Aminoglycoside_PTrfase"/>
</dbReference>
<dbReference type="EMBL" id="JAXOVC010000012">
    <property type="protein sequence ID" value="KAK4495131.1"/>
    <property type="molecule type" value="Genomic_DNA"/>
</dbReference>
<dbReference type="PANTHER" id="PTHR21310">
    <property type="entry name" value="AMINOGLYCOSIDE PHOSPHOTRANSFERASE-RELATED-RELATED"/>
    <property type="match status" value="1"/>
</dbReference>
<organism evidence="2 3">
    <name type="scientific">Zasmidium cellare</name>
    <name type="common">Wine cellar mold</name>
    <name type="synonym">Racodium cellare</name>
    <dbReference type="NCBI Taxonomy" id="395010"/>
    <lineage>
        <taxon>Eukaryota</taxon>
        <taxon>Fungi</taxon>
        <taxon>Dikarya</taxon>
        <taxon>Ascomycota</taxon>
        <taxon>Pezizomycotina</taxon>
        <taxon>Dothideomycetes</taxon>
        <taxon>Dothideomycetidae</taxon>
        <taxon>Mycosphaerellales</taxon>
        <taxon>Mycosphaerellaceae</taxon>
        <taxon>Zasmidium</taxon>
    </lineage>
</organism>
<dbReference type="PANTHER" id="PTHR21310:SF55">
    <property type="entry name" value="AMINOGLYCOSIDE PHOSPHOTRANSFERASE DOMAIN-CONTAINING PROTEIN"/>
    <property type="match status" value="1"/>
</dbReference>
<dbReference type="SUPFAM" id="SSF56112">
    <property type="entry name" value="Protein kinase-like (PK-like)"/>
    <property type="match status" value="1"/>
</dbReference>
<evidence type="ECO:0000313" key="2">
    <source>
        <dbReference type="EMBL" id="KAK4495131.1"/>
    </source>
</evidence>
<protein>
    <recommendedName>
        <fullName evidence="1">Aminoglycoside phosphotransferase domain-containing protein</fullName>
    </recommendedName>
</protein>
<keyword evidence="3" id="KW-1185">Reference proteome</keyword>
<sequence length="297" mass="34393">MEDGLQEESKRKIDYEYGDGHTPAINDTFFYRLFIKLALKTLGLFHKSDGLCTPISKRLIVKTGHRIRLTEAATMKYIGEHTSIPVPKVYCSFVYNRRACILMERIQGDDLPAVWDGLSEDGRQKVYAQLRTIIDELRALKPPPGTGVESCTGGSLYDGRIPRSPELGPFKTIQDFHLWLREGFNPSEARAKAQGEVAEEVWERLEKMVKMQEGPWPAPVFTHGDLNPFNILLRGDQVVGIIDWEFAGWYPHYWEYTSAWYGNLLRSDWQKGLYQFLDPFPAELEMEITRQKWWGEW</sequence>
<evidence type="ECO:0000313" key="3">
    <source>
        <dbReference type="Proteomes" id="UP001305779"/>
    </source>
</evidence>
<dbReference type="Pfam" id="PF01636">
    <property type="entry name" value="APH"/>
    <property type="match status" value="1"/>
</dbReference>